<evidence type="ECO:0000313" key="6">
    <source>
        <dbReference type="EMBL" id="AWB34164.1"/>
    </source>
</evidence>
<feature type="domain" description="Peptidase M16 C-terminal" evidence="5">
    <location>
        <begin position="209"/>
        <end position="384"/>
    </location>
</feature>
<accession>A0A2R4XK70</accession>
<evidence type="ECO:0000256" key="2">
    <source>
        <dbReference type="ARBA" id="ARBA00007261"/>
    </source>
</evidence>
<protein>
    <submittedName>
        <fullName evidence="6">Insulinase family protein</fullName>
    </submittedName>
</protein>
<gene>
    <name evidence="6" type="ORF">DBV39_11105</name>
</gene>
<evidence type="ECO:0000259" key="4">
    <source>
        <dbReference type="Pfam" id="PF00675"/>
    </source>
</evidence>
<sequence length="922" mass="103342">MSDTYRTYSLRWISFTVLYFLAAFAALASPLPEGVREVRHLEGITEYKLDANGLTILLAPDASSPSVSVNVTYLVGSRHENYGQTGMAHLLEHMIFKGTPTVRNAMAEFSKRGLQFNGTTSADRTNYFATFAYNPEVLDWYIRWQADAMVNSLILREDLDSEMTVVRNEMERSENNPVRTLIDKTRSAAYQWHNYGKTTIGARSDVEEVDIEQLRDFYRLYYQPDNAVLTVAGKFDPQRTLVTIADAFSGIPRPDRTLPRQYTVEPVQDGERRITLRRNGGTPVALSVYHIPAATHPDFAAVELATNILGDTPSGRLYKALVTTELAVSVGSGAWDAADPSTALFLASIGVDQDTEKALSVMNSTVENIRGNPFTEEELKRAKASWLNNWNQTYSDMTRVGIVLSDPIAQGDWRMFFKHRDQIQQTTLEEVQKAAETYFLQANRTEGIYIPTDKPVRAPAFEPVDLQALLEGYETERVDSLVGSFDPSPANIDAMTQRKVLNLPSGAIKVALLPKESRGDRVDASIEVRFGNAEALKGKATISSVTAALLDYGTQQLNREQIRDRFNELETEVSFDGGGTGVRIDLSGRKGTLPEAIRLALHVLKKPSFPEDQFEEFINRAITQTQAAMTEPNAIAGNTLARYGNPWPSDDLRYVPTFEESIDLYRSLKRQDLVDFHESFYGNGAITMAVVGSFDPETIERVIKEELSDWKKAPEYTRVGDPFVELKPDQIVLETPDKANAIFLAKLPIPMQDTDPDYPAMVLVNYLIGDQGSSRLWMRIRETDGLSYGVGSSFSASAFESNADWQVYAIYAPENRARLTKAFQEVLEGAIRDGFTEEELKTAVQAMLNQRALARSRDSVLTNTWMSYLTTNRTFEWSQAFDDKIKALTLDDVNTALRKYIKPEQLVEVFAGDFAKDARKTD</sequence>
<name>A0A2R4XK70_9BURK</name>
<comment type="similarity">
    <text evidence="2 3">Belongs to the peptidase M16 family.</text>
</comment>
<dbReference type="OrthoDB" id="9811314at2"/>
<keyword evidence="7" id="KW-1185">Reference proteome</keyword>
<dbReference type="EMBL" id="CP028901">
    <property type="protein sequence ID" value="AWB34164.1"/>
    <property type="molecule type" value="Genomic_DNA"/>
</dbReference>
<feature type="domain" description="Peptidase M16 N-terminal" evidence="4">
    <location>
        <begin position="57"/>
        <end position="201"/>
    </location>
</feature>
<dbReference type="KEGG" id="boz:DBV39_11105"/>
<evidence type="ECO:0000256" key="1">
    <source>
        <dbReference type="ARBA" id="ARBA00001947"/>
    </source>
</evidence>
<dbReference type="AlphaFoldDB" id="A0A2R4XK70"/>
<dbReference type="PANTHER" id="PTHR11851">
    <property type="entry name" value="METALLOPROTEASE"/>
    <property type="match status" value="1"/>
</dbReference>
<dbReference type="PANTHER" id="PTHR11851:SF49">
    <property type="entry name" value="MITOCHONDRIAL-PROCESSING PEPTIDASE SUBUNIT ALPHA"/>
    <property type="match status" value="1"/>
</dbReference>
<dbReference type="Gene3D" id="3.30.830.10">
    <property type="entry name" value="Metalloenzyme, LuxS/M16 peptidase-like"/>
    <property type="match status" value="4"/>
</dbReference>
<organism evidence="6 7">
    <name type="scientific">Orrella marina</name>
    <dbReference type="NCBI Taxonomy" id="2163011"/>
    <lineage>
        <taxon>Bacteria</taxon>
        <taxon>Pseudomonadati</taxon>
        <taxon>Pseudomonadota</taxon>
        <taxon>Betaproteobacteria</taxon>
        <taxon>Burkholderiales</taxon>
        <taxon>Alcaligenaceae</taxon>
        <taxon>Orrella</taxon>
    </lineage>
</organism>
<evidence type="ECO:0000313" key="7">
    <source>
        <dbReference type="Proteomes" id="UP000244571"/>
    </source>
</evidence>
<dbReference type="InterPro" id="IPR007863">
    <property type="entry name" value="Peptidase_M16_C"/>
</dbReference>
<dbReference type="InterPro" id="IPR011249">
    <property type="entry name" value="Metalloenz_LuxS/M16"/>
</dbReference>
<dbReference type="InterPro" id="IPR050361">
    <property type="entry name" value="MPP/UQCRC_Complex"/>
</dbReference>
<dbReference type="Pfam" id="PF05193">
    <property type="entry name" value="Peptidase_M16_C"/>
    <property type="match status" value="2"/>
</dbReference>
<dbReference type="InterPro" id="IPR011765">
    <property type="entry name" value="Pept_M16_N"/>
</dbReference>
<feature type="domain" description="Peptidase M16 C-terminal" evidence="5">
    <location>
        <begin position="668"/>
        <end position="846"/>
    </location>
</feature>
<dbReference type="GO" id="GO:0006508">
    <property type="term" value="P:proteolysis"/>
    <property type="evidence" value="ECO:0007669"/>
    <property type="project" value="InterPro"/>
</dbReference>
<comment type="cofactor">
    <cofactor evidence="1">
        <name>Zn(2+)</name>
        <dbReference type="ChEBI" id="CHEBI:29105"/>
    </cofactor>
</comment>
<dbReference type="PROSITE" id="PS00143">
    <property type="entry name" value="INSULINASE"/>
    <property type="match status" value="1"/>
</dbReference>
<dbReference type="Pfam" id="PF00675">
    <property type="entry name" value="Peptidase_M16"/>
    <property type="match status" value="1"/>
</dbReference>
<dbReference type="Proteomes" id="UP000244571">
    <property type="component" value="Chromosome"/>
</dbReference>
<proteinExistence type="inferred from homology"/>
<evidence type="ECO:0000259" key="5">
    <source>
        <dbReference type="Pfam" id="PF05193"/>
    </source>
</evidence>
<reference evidence="6 7" key="1">
    <citation type="submission" date="2018-04" db="EMBL/GenBank/DDBJ databases">
        <title>Bordetella sp. HZ20 isolated from seawater.</title>
        <authorList>
            <person name="Sun C."/>
        </authorList>
    </citation>
    <scope>NUCLEOTIDE SEQUENCE [LARGE SCALE GENOMIC DNA]</scope>
    <source>
        <strain evidence="6 7">HZ20</strain>
    </source>
</reference>
<dbReference type="SUPFAM" id="SSF63411">
    <property type="entry name" value="LuxS/MPP-like metallohydrolase"/>
    <property type="match status" value="4"/>
</dbReference>
<dbReference type="RefSeq" id="WP_108621580.1">
    <property type="nucleotide sequence ID" value="NZ_CP028901.1"/>
</dbReference>
<dbReference type="InterPro" id="IPR001431">
    <property type="entry name" value="Pept_M16_Zn_BS"/>
</dbReference>
<dbReference type="GO" id="GO:0004222">
    <property type="term" value="F:metalloendopeptidase activity"/>
    <property type="evidence" value="ECO:0007669"/>
    <property type="project" value="InterPro"/>
</dbReference>
<evidence type="ECO:0000256" key="3">
    <source>
        <dbReference type="RuleBase" id="RU004447"/>
    </source>
</evidence>
<dbReference type="GO" id="GO:0046872">
    <property type="term" value="F:metal ion binding"/>
    <property type="evidence" value="ECO:0007669"/>
    <property type="project" value="InterPro"/>
</dbReference>